<dbReference type="PANTHER" id="PTHR12694">
    <property type="entry name" value="TRANSCRIPTION INITIATION FACTOR IIA SUBUNIT 1"/>
    <property type="match status" value="1"/>
</dbReference>
<organism evidence="6 7">
    <name type="scientific">Balaenoptera physalus</name>
    <name type="common">Fin whale</name>
    <name type="synonym">Balaena physalus</name>
    <dbReference type="NCBI Taxonomy" id="9770"/>
    <lineage>
        <taxon>Eukaryota</taxon>
        <taxon>Metazoa</taxon>
        <taxon>Chordata</taxon>
        <taxon>Craniata</taxon>
        <taxon>Vertebrata</taxon>
        <taxon>Euteleostomi</taxon>
        <taxon>Mammalia</taxon>
        <taxon>Eutheria</taxon>
        <taxon>Laurasiatheria</taxon>
        <taxon>Artiodactyla</taxon>
        <taxon>Whippomorpha</taxon>
        <taxon>Cetacea</taxon>
        <taxon>Mysticeti</taxon>
        <taxon>Balaenopteridae</taxon>
        <taxon>Balaenoptera</taxon>
    </lineage>
</organism>
<feature type="region of interest" description="Disordered" evidence="5">
    <location>
        <begin position="242"/>
        <end position="265"/>
    </location>
</feature>
<dbReference type="SMART" id="SM01371">
    <property type="entry name" value="TFIIA"/>
    <property type="match status" value="1"/>
</dbReference>
<evidence type="ECO:0000256" key="5">
    <source>
        <dbReference type="SAM" id="MobiDB-lite"/>
    </source>
</evidence>
<keyword evidence="3" id="KW-0804">Transcription</keyword>
<dbReference type="GO" id="GO:0005672">
    <property type="term" value="C:transcription factor TFIIA complex"/>
    <property type="evidence" value="ECO:0007669"/>
    <property type="project" value="InterPro"/>
</dbReference>
<sequence length="429" mass="47149">MDGVNPVPKLYRSVIEDVIEGVRDLFAEEGIEEQVLKDLKQGTSNSSANFTYPGYPVHVPAGVTLQTASVNVPIMVTQTSGRASILQHPFQQVFQQLGQPSIIQTSIPQLNPYCLEATTEKSQRMETVLQQPVVLRSGTVDRKHLENATGDTLTHPGNEHKIMSEALLSHPENSQYISLSGVVFPPQVSQMDSDVEPVLSVSASLTQNLHGGPLSTGPQRAQHQHMPDVQLRVLKNRMCGCDSVKQPRNTEEPSSLPVSEKDSNSQMDLSIHVADDDINEIIQIDGTGDTSSSDEIGSTRDVDENKFLGITDAGDLKVLEEASSISNEDSTANSSDNEDPQVDLVEEDPLNSGDDVSEQDVPDLFDTDNVIVCQYEKIENGNLDAGKHKHKKEKIHRSKNKWKFYLKDGVMCFGGRDYVFAKAIGDAEW</sequence>
<feature type="compositionally biased region" description="Polar residues" evidence="5">
    <location>
        <begin position="323"/>
        <end position="335"/>
    </location>
</feature>
<dbReference type="AlphaFoldDB" id="A0A643BTZ8"/>
<dbReference type="PANTHER" id="PTHR12694:SF9">
    <property type="entry name" value="TFIIA-ALPHA AND BETA-LIKE FACTOR"/>
    <property type="match status" value="1"/>
</dbReference>
<evidence type="ECO:0000256" key="2">
    <source>
        <dbReference type="ARBA" id="ARBA00010059"/>
    </source>
</evidence>
<dbReference type="Gene3D" id="2.30.18.10">
    <property type="entry name" value="Transcription factor IIA (TFIIA), beta-barrel domain"/>
    <property type="match status" value="1"/>
</dbReference>
<dbReference type="SUPFAM" id="SSF50784">
    <property type="entry name" value="Transcription factor IIA (TFIIA), beta-barrel domain"/>
    <property type="match status" value="1"/>
</dbReference>
<dbReference type="EMBL" id="SGJD01004586">
    <property type="protein sequence ID" value="KAB0391447.1"/>
    <property type="molecule type" value="Genomic_DNA"/>
</dbReference>
<comment type="subcellular location">
    <subcellularLocation>
        <location evidence="1">Nucleus</location>
    </subcellularLocation>
</comment>
<feature type="compositionally biased region" description="Acidic residues" evidence="5">
    <location>
        <begin position="336"/>
        <end position="361"/>
    </location>
</feature>
<dbReference type="InterPro" id="IPR004855">
    <property type="entry name" value="TFIIA_asu/bsu"/>
</dbReference>
<dbReference type="Pfam" id="PF03153">
    <property type="entry name" value="TFIIA"/>
    <property type="match status" value="3"/>
</dbReference>
<name>A0A643BTZ8_BALPH</name>
<dbReference type="CDD" id="cd07976">
    <property type="entry name" value="TFIIA_alpha_beta_like"/>
    <property type="match status" value="1"/>
</dbReference>
<accession>A0A643BTZ8</accession>
<evidence type="ECO:0000256" key="1">
    <source>
        <dbReference type="ARBA" id="ARBA00004123"/>
    </source>
</evidence>
<evidence type="ECO:0000313" key="6">
    <source>
        <dbReference type="EMBL" id="KAB0391447.1"/>
    </source>
</evidence>
<dbReference type="GO" id="GO:0006367">
    <property type="term" value="P:transcription initiation at RNA polymerase II promoter"/>
    <property type="evidence" value="ECO:0007669"/>
    <property type="project" value="InterPro"/>
</dbReference>
<reference evidence="6 7" key="1">
    <citation type="journal article" date="2019" name="PLoS ONE">
        <title>Genomic analyses reveal an absence of contemporary introgressive admixture between fin whales and blue whales, despite known hybrids.</title>
        <authorList>
            <person name="Westbury M.V."/>
            <person name="Petersen B."/>
            <person name="Lorenzen E.D."/>
        </authorList>
    </citation>
    <scope>NUCLEOTIDE SEQUENCE [LARGE SCALE GENOMIC DNA]</scope>
    <source>
        <strain evidence="6">FinWhale-01</strain>
    </source>
</reference>
<dbReference type="Gene3D" id="1.10.287.100">
    <property type="match status" value="1"/>
</dbReference>
<dbReference type="Proteomes" id="UP000437017">
    <property type="component" value="Unassembled WGS sequence"/>
</dbReference>
<dbReference type="OrthoDB" id="6275927at2759"/>
<protein>
    <recommendedName>
        <fullName evidence="8">TFIIA-alpha and beta-like factor</fullName>
    </recommendedName>
</protein>
<gene>
    <name evidence="6" type="ORF">E2I00_009074</name>
</gene>
<dbReference type="SUPFAM" id="SSF47396">
    <property type="entry name" value="Transcription factor IIA (TFIIA), alpha-helical domain"/>
    <property type="match status" value="1"/>
</dbReference>
<proteinExistence type="inferred from homology"/>
<dbReference type="InterPro" id="IPR009088">
    <property type="entry name" value="TFIIA_b-brl"/>
</dbReference>
<evidence type="ECO:0000313" key="7">
    <source>
        <dbReference type="Proteomes" id="UP000437017"/>
    </source>
</evidence>
<keyword evidence="7" id="KW-1185">Reference proteome</keyword>
<feature type="region of interest" description="Disordered" evidence="5">
    <location>
        <begin position="323"/>
        <end position="361"/>
    </location>
</feature>
<keyword evidence="4" id="KW-0539">Nucleus</keyword>
<comment type="similarity">
    <text evidence="2">Belongs to the TFIIA subunit 1 family.</text>
</comment>
<evidence type="ECO:0000256" key="4">
    <source>
        <dbReference type="ARBA" id="ARBA00023242"/>
    </source>
</evidence>
<comment type="caution">
    <text evidence="6">The sequence shown here is derived from an EMBL/GenBank/DDBJ whole genome shotgun (WGS) entry which is preliminary data.</text>
</comment>
<evidence type="ECO:0000256" key="3">
    <source>
        <dbReference type="ARBA" id="ARBA00023163"/>
    </source>
</evidence>
<evidence type="ECO:0008006" key="8">
    <source>
        <dbReference type="Google" id="ProtNLM"/>
    </source>
</evidence>